<evidence type="ECO:0000313" key="9">
    <source>
        <dbReference type="EMBL" id="KAG6403033.1"/>
    </source>
</evidence>
<dbReference type="EMBL" id="PNBA02000013">
    <property type="protein sequence ID" value="KAG6403033.1"/>
    <property type="molecule type" value="Genomic_DNA"/>
</dbReference>
<feature type="region of interest" description="Disordered" evidence="5">
    <location>
        <begin position="215"/>
        <end position="234"/>
    </location>
</feature>
<name>A0A8X8ZFS8_SALSN</name>
<reference evidence="9" key="1">
    <citation type="submission" date="2018-01" db="EMBL/GenBank/DDBJ databases">
        <authorList>
            <person name="Mao J.F."/>
        </authorList>
    </citation>
    <scope>NUCLEOTIDE SEQUENCE</scope>
    <source>
        <strain evidence="9">Huo1</strain>
        <tissue evidence="9">Leaf</tissue>
    </source>
</reference>
<proteinExistence type="predicted"/>
<organism evidence="9">
    <name type="scientific">Salvia splendens</name>
    <name type="common">Scarlet sage</name>
    <dbReference type="NCBI Taxonomy" id="180675"/>
    <lineage>
        <taxon>Eukaryota</taxon>
        <taxon>Viridiplantae</taxon>
        <taxon>Streptophyta</taxon>
        <taxon>Embryophyta</taxon>
        <taxon>Tracheophyta</taxon>
        <taxon>Spermatophyta</taxon>
        <taxon>Magnoliopsida</taxon>
        <taxon>eudicotyledons</taxon>
        <taxon>Gunneridae</taxon>
        <taxon>Pentapetalae</taxon>
        <taxon>asterids</taxon>
        <taxon>lamiids</taxon>
        <taxon>Lamiales</taxon>
        <taxon>Lamiaceae</taxon>
        <taxon>Nepetoideae</taxon>
        <taxon>Mentheae</taxon>
        <taxon>Salviinae</taxon>
        <taxon>Salvia</taxon>
        <taxon>Salvia subgen. Calosphace</taxon>
        <taxon>core Calosphace</taxon>
    </lineage>
</organism>
<protein>
    <recommendedName>
        <fullName evidence="8">GTD-binding domain-containing protein</fullName>
    </recommendedName>
</protein>
<dbReference type="PROSITE" id="PS51775">
    <property type="entry name" value="GTD_BINDING"/>
    <property type="match status" value="1"/>
</dbReference>
<dbReference type="InterPro" id="IPR039306">
    <property type="entry name" value="MYOB"/>
</dbReference>
<comment type="caution">
    <text evidence="9">The sequence shown here is derived from an EMBL/GenBank/DDBJ whole genome shotgun (WGS) entry which is preliminary data.</text>
</comment>
<dbReference type="Proteomes" id="UP000298416">
    <property type="component" value="Unassembled WGS sequence"/>
</dbReference>
<feature type="compositionally biased region" description="Basic and acidic residues" evidence="5">
    <location>
        <begin position="490"/>
        <end position="513"/>
    </location>
</feature>
<feature type="region of interest" description="Disordered" evidence="5">
    <location>
        <begin position="700"/>
        <end position="736"/>
    </location>
</feature>
<evidence type="ECO:0000256" key="1">
    <source>
        <dbReference type="ARBA" id="ARBA00004167"/>
    </source>
</evidence>
<keyword evidence="4 6" id="KW-0472">Membrane</keyword>
<evidence type="ECO:0000256" key="5">
    <source>
        <dbReference type="SAM" id="MobiDB-lite"/>
    </source>
</evidence>
<feature type="signal peptide" evidence="7">
    <location>
        <begin position="1"/>
        <end position="19"/>
    </location>
</feature>
<evidence type="ECO:0000256" key="7">
    <source>
        <dbReference type="SAM" id="SignalP"/>
    </source>
</evidence>
<sequence length="736" mass="81232">MAGEMAIMINFLSTAFLSASHPCSLHRSITGNGREKSVCRGIRLATKRMLGDPVGHIVAMAAGISSPRKIKINGFMNVLSSASCEWFLMFLLYVDAAFWYLLLKFARYCELETPCLLCSRLDHGLEKKKHALCWSLLCSEHREEISSLVSCSVHSRFATVHSMCEEYLTSIAMQKKSSSPEYMTCSCCSIMVKSKSYTGGLLQLDPLGFGASRENIMLPQPHTPSSSNFSHSDSLKRIREKYAGTVVTDQPAQGNSVDADTRSTTVAYTELKLSSDSESEFAHSEDDDDDDDVNTDMEKSLHEPPSDSDALKSRKGQGFDVKYIALDPPSMIKTSEHKNEDTLSCNANTEHFADLDQEEVSYYKRSSSLTQKQFSLGDSFSPRDGGVGHFTETSESSVSLPHMPTICVPSLGDSFSPRDGGVGHFTETSESSVSLPHMPTICVPSEVISVCSVPPLSNDTTPEKAEDTGESSENEELSDASHAEATVRTNSDDTRLSKKNDTHHIDASIRGDETLQQLSRSAFEPTDTCDYAKIEDAAAVSTSDVGLLEEEPSHRVHHKRDEFRVTEGPCSKALPFPASSETEDSSYISVDEITVNDIEGESGVNQLQRQIEHDHICLNSLYKELDEERNAAAIAAEEAMAMITRLQEEKASLRMEALNYLRMMEEQATYDAQALETANDLLAQREKELQDLEYELESYRNNFLDDPDEDDIEETSDLDTQTAANTETSLGASSNS</sequence>
<dbReference type="GO" id="GO:0080115">
    <property type="term" value="F:myosin XI tail binding"/>
    <property type="evidence" value="ECO:0007669"/>
    <property type="project" value="UniProtKB-ARBA"/>
</dbReference>
<comment type="subcellular location">
    <subcellularLocation>
        <location evidence="1">Membrane</location>
        <topology evidence="1">Single-pass membrane protein</topology>
    </subcellularLocation>
</comment>
<evidence type="ECO:0000256" key="3">
    <source>
        <dbReference type="ARBA" id="ARBA00022989"/>
    </source>
</evidence>
<dbReference type="InterPro" id="IPR007656">
    <property type="entry name" value="GTD-bd"/>
</dbReference>
<evidence type="ECO:0000256" key="4">
    <source>
        <dbReference type="ARBA" id="ARBA00023136"/>
    </source>
</evidence>
<evidence type="ECO:0000313" key="10">
    <source>
        <dbReference type="Proteomes" id="UP000298416"/>
    </source>
</evidence>
<evidence type="ECO:0000256" key="6">
    <source>
        <dbReference type="SAM" id="Phobius"/>
    </source>
</evidence>
<dbReference type="GO" id="GO:0016020">
    <property type="term" value="C:membrane"/>
    <property type="evidence" value="ECO:0007669"/>
    <property type="project" value="UniProtKB-SubCell"/>
</dbReference>
<evidence type="ECO:0000259" key="8">
    <source>
        <dbReference type="PROSITE" id="PS51775"/>
    </source>
</evidence>
<feature type="chain" id="PRO_5036486907" description="GTD-binding domain-containing protein" evidence="7">
    <location>
        <begin position="20"/>
        <end position="736"/>
    </location>
</feature>
<feature type="region of interest" description="Disordered" evidence="5">
    <location>
        <begin position="453"/>
        <end position="513"/>
    </location>
</feature>
<feature type="compositionally biased region" description="Acidic residues" evidence="5">
    <location>
        <begin position="705"/>
        <end position="717"/>
    </location>
</feature>
<accession>A0A8X8ZFS8</accession>
<dbReference type="PANTHER" id="PTHR31448:SF55">
    <property type="entry name" value="MYOSIN-BINDING PROTEIN 3-LIKE ISOFORM X1"/>
    <property type="match status" value="1"/>
</dbReference>
<evidence type="ECO:0000256" key="2">
    <source>
        <dbReference type="ARBA" id="ARBA00022692"/>
    </source>
</evidence>
<dbReference type="Pfam" id="PF04576">
    <property type="entry name" value="Zein-binding"/>
    <property type="match status" value="1"/>
</dbReference>
<feature type="compositionally biased region" description="Polar residues" evidence="5">
    <location>
        <begin position="223"/>
        <end position="232"/>
    </location>
</feature>
<keyword evidence="3 6" id="KW-1133">Transmembrane helix</keyword>
<feature type="compositionally biased region" description="Acidic residues" evidence="5">
    <location>
        <begin position="285"/>
        <end position="295"/>
    </location>
</feature>
<dbReference type="PANTHER" id="PTHR31448">
    <property type="entry name" value="MYOSIN-BINDING PROTEIN 2"/>
    <property type="match status" value="1"/>
</dbReference>
<dbReference type="AlphaFoldDB" id="A0A8X8ZFS8"/>
<feature type="compositionally biased region" description="Polar residues" evidence="5">
    <location>
        <begin position="718"/>
        <end position="736"/>
    </location>
</feature>
<gene>
    <name evidence="9" type="ORF">SASPL_135248</name>
</gene>
<keyword evidence="7" id="KW-0732">Signal</keyword>
<feature type="compositionally biased region" description="Basic and acidic residues" evidence="5">
    <location>
        <begin position="296"/>
        <end position="312"/>
    </location>
</feature>
<keyword evidence="10" id="KW-1185">Reference proteome</keyword>
<feature type="domain" description="GTD-binding" evidence="8">
    <location>
        <begin position="602"/>
        <end position="700"/>
    </location>
</feature>
<feature type="compositionally biased region" description="Acidic residues" evidence="5">
    <location>
        <begin position="468"/>
        <end position="478"/>
    </location>
</feature>
<reference evidence="9" key="2">
    <citation type="submission" date="2020-08" db="EMBL/GenBank/DDBJ databases">
        <title>Plant Genome Project.</title>
        <authorList>
            <person name="Zhang R.-G."/>
        </authorList>
    </citation>
    <scope>NUCLEOTIDE SEQUENCE</scope>
    <source>
        <strain evidence="9">Huo1</strain>
        <tissue evidence="9">Leaf</tissue>
    </source>
</reference>
<feature type="transmembrane region" description="Helical" evidence="6">
    <location>
        <begin position="78"/>
        <end position="102"/>
    </location>
</feature>
<keyword evidence="2 6" id="KW-0812">Transmembrane</keyword>
<feature type="region of interest" description="Disordered" evidence="5">
    <location>
        <begin position="274"/>
        <end position="314"/>
    </location>
</feature>